<accession>A0A1G7JGH8</accession>
<protein>
    <submittedName>
        <fullName evidence="2">Uncharacterized protein</fullName>
    </submittedName>
</protein>
<organism evidence="2 3">
    <name type="scientific">Ulvibacter litoralis</name>
    <dbReference type="NCBI Taxonomy" id="227084"/>
    <lineage>
        <taxon>Bacteria</taxon>
        <taxon>Pseudomonadati</taxon>
        <taxon>Bacteroidota</taxon>
        <taxon>Flavobacteriia</taxon>
        <taxon>Flavobacteriales</taxon>
        <taxon>Flavobacteriaceae</taxon>
        <taxon>Ulvibacter</taxon>
    </lineage>
</organism>
<feature type="transmembrane region" description="Helical" evidence="1">
    <location>
        <begin position="95"/>
        <end position="117"/>
    </location>
</feature>
<evidence type="ECO:0000313" key="2">
    <source>
        <dbReference type="EMBL" id="SDF24040.1"/>
    </source>
</evidence>
<dbReference type="Proteomes" id="UP000199321">
    <property type="component" value="Unassembled WGS sequence"/>
</dbReference>
<dbReference type="EMBL" id="FNBA01000013">
    <property type="protein sequence ID" value="SDF24040.1"/>
    <property type="molecule type" value="Genomic_DNA"/>
</dbReference>
<evidence type="ECO:0000313" key="3">
    <source>
        <dbReference type="Proteomes" id="UP000199321"/>
    </source>
</evidence>
<name>A0A1G7JGH8_9FLAO</name>
<dbReference type="AlphaFoldDB" id="A0A1G7JGH8"/>
<keyword evidence="3" id="KW-1185">Reference proteome</keyword>
<proteinExistence type="predicted"/>
<keyword evidence="1" id="KW-1133">Transmembrane helix</keyword>
<feature type="transmembrane region" description="Helical" evidence="1">
    <location>
        <begin position="7"/>
        <end position="26"/>
    </location>
</feature>
<evidence type="ECO:0000256" key="1">
    <source>
        <dbReference type="SAM" id="Phobius"/>
    </source>
</evidence>
<keyword evidence="1" id="KW-0812">Transmembrane</keyword>
<feature type="transmembrane region" description="Helical" evidence="1">
    <location>
        <begin position="32"/>
        <end position="53"/>
    </location>
</feature>
<sequence length="125" mass="14608">MNKTIRIIFIVLICLLIILPYSKVLSPDHQKWGYIFYFSGLEIFLYITPLIILNILKLERYNKSGYLGISVALTITSGIYFLLSILWISRSIENYFPSFGTYALLISLPLNLISIYYDKKHKKFN</sequence>
<gene>
    <name evidence="2" type="ORF">SAMN05421855_1139</name>
</gene>
<reference evidence="2 3" key="1">
    <citation type="submission" date="2016-10" db="EMBL/GenBank/DDBJ databases">
        <authorList>
            <person name="de Groot N.N."/>
        </authorList>
    </citation>
    <scope>NUCLEOTIDE SEQUENCE [LARGE SCALE GENOMIC DNA]</scope>
    <source>
        <strain evidence="2 3">DSM 16195</strain>
    </source>
</reference>
<keyword evidence="1" id="KW-0472">Membrane</keyword>
<feature type="transmembrane region" description="Helical" evidence="1">
    <location>
        <begin position="65"/>
        <end position="89"/>
    </location>
</feature>